<comment type="function">
    <text evidence="1">Essential factor for the assembly of mitochondrial NADH:ubiquinone oxidoreductase complex (complex I).</text>
</comment>
<feature type="signal peptide" evidence="10">
    <location>
        <begin position="1"/>
        <end position="17"/>
    </location>
</feature>
<evidence type="ECO:0000256" key="8">
    <source>
        <dbReference type="ARBA" id="ARBA00023242"/>
    </source>
</evidence>
<evidence type="ECO:0000313" key="11">
    <source>
        <dbReference type="Ensembl" id="ENSLLEP00000038311.1"/>
    </source>
</evidence>
<reference evidence="11" key="2">
    <citation type="submission" date="2025-09" db="UniProtKB">
        <authorList>
            <consortium name="Ensembl"/>
        </authorList>
    </citation>
    <scope>IDENTIFICATION</scope>
</reference>
<dbReference type="GeneTree" id="ENSGT00390000018312"/>
<evidence type="ECO:0000313" key="12">
    <source>
        <dbReference type="Proteomes" id="UP000694569"/>
    </source>
</evidence>
<keyword evidence="5" id="KW-0999">Mitochondrion inner membrane</keyword>
<evidence type="ECO:0000256" key="6">
    <source>
        <dbReference type="ARBA" id="ARBA00023128"/>
    </source>
</evidence>
<evidence type="ECO:0000256" key="5">
    <source>
        <dbReference type="ARBA" id="ARBA00022792"/>
    </source>
</evidence>
<keyword evidence="8" id="KW-0539">Nucleus</keyword>
<dbReference type="InterPro" id="IPR036748">
    <property type="entry name" value="MTH938-like_sf"/>
</dbReference>
<evidence type="ECO:0000256" key="4">
    <source>
        <dbReference type="ARBA" id="ARBA00021776"/>
    </source>
</evidence>
<dbReference type="InterPro" id="IPR034095">
    <property type="entry name" value="NDUF3"/>
</dbReference>
<evidence type="ECO:0000256" key="9">
    <source>
        <dbReference type="ARBA" id="ARBA00049984"/>
    </source>
</evidence>
<dbReference type="PANTHER" id="PTHR21192:SF2">
    <property type="entry name" value="NADH DEHYDROGENASE [UBIQUINONE] 1 ALPHA SUBCOMPLEX ASSEMBLY FACTOR 3"/>
    <property type="match status" value="1"/>
</dbReference>
<keyword evidence="6" id="KW-0496">Mitochondrion</keyword>
<dbReference type="Proteomes" id="UP000694569">
    <property type="component" value="Unplaced"/>
</dbReference>
<dbReference type="GO" id="GO:0032981">
    <property type="term" value="P:mitochondrial respiratory chain complex I assembly"/>
    <property type="evidence" value="ECO:0007669"/>
    <property type="project" value="InterPro"/>
</dbReference>
<accession>A0A8C5QJU9</accession>
<name>A0A8C5QJU9_9ANUR</name>
<dbReference type="Ensembl" id="ENSLLET00000039819.1">
    <property type="protein sequence ID" value="ENSLLEP00000038311.1"/>
    <property type="gene ID" value="ENSLLEG00000024298.1"/>
</dbReference>
<gene>
    <name evidence="11" type="primary">NDUFAF3</name>
</gene>
<dbReference type="AlphaFoldDB" id="A0A8C5QJU9"/>
<evidence type="ECO:0000256" key="10">
    <source>
        <dbReference type="SAM" id="SignalP"/>
    </source>
</evidence>
<dbReference type="Gene3D" id="3.40.1230.10">
    <property type="entry name" value="MTH938-like"/>
    <property type="match status" value="1"/>
</dbReference>
<evidence type="ECO:0000256" key="2">
    <source>
        <dbReference type="ARBA" id="ARBA00004123"/>
    </source>
</evidence>
<feature type="chain" id="PRO_5034037332" description="NADH dehydrogenase [ubiquinone] 1 alpha subcomplex assembly factor 3" evidence="10">
    <location>
        <begin position="18"/>
        <end position="199"/>
    </location>
</feature>
<dbReference type="GO" id="GO:0005634">
    <property type="term" value="C:nucleus"/>
    <property type="evidence" value="ECO:0007669"/>
    <property type="project" value="UniProtKB-SubCell"/>
</dbReference>
<dbReference type="OrthoDB" id="20681at2759"/>
<evidence type="ECO:0000256" key="1">
    <source>
        <dbReference type="ARBA" id="ARBA00004069"/>
    </source>
</evidence>
<dbReference type="CDD" id="cd05125">
    <property type="entry name" value="Mth938_2P1-like"/>
    <property type="match status" value="1"/>
</dbReference>
<keyword evidence="7" id="KW-0472">Membrane</keyword>
<evidence type="ECO:0000256" key="3">
    <source>
        <dbReference type="ARBA" id="ARBA00004273"/>
    </source>
</evidence>
<organism evidence="11 12">
    <name type="scientific">Leptobrachium leishanense</name>
    <name type="common">Leishan spiny toad</name>
    <dbReference type="NCBI Taxonomy" id="445787"/>
    <lineage>
        <taxon>Eukaryota</taxon>
        <taxon>Metazoa</taxon>
        <taxon>Chordata</taxon>
        <taxon>Craniata</taxon>
        <taxon>Vertebrata</taxon>
        <taxon>Euteleostomi</taxon>
        <taxon>Amphibia</taxon>
        <taxon>Batrachia</taxon>
        <taxon>Anura</taxon>
        <taxon>Pelobatoidea</taxon>
        <taxon>Megophryidae</taxon>
        <taxon>Leptobrachium</taxon>
    </lineage>
</organism>
<comment type="subcellular location">
    <subcellularLocation>
        <location evidence="3">Mitochondrion inner membrane</location>
    </subcellularLocation>
    <subcellularLocation>
        <location evidence="2">Nucleus</location>
    </subcellularLocation>
</comment>
<reference evidence="11" key="1">
    <citation type="submission" date="2025-08" db="UniProtKB">
        <authorList>
            <consortium name="Ensembl"/>
        </authorList>
    </citation>
    <scope>IDENTIFICATION</scope>
</reference>
<dbReference type="InterPro" id="IPR007523">
    <property type="entry name" value="NDUFAF3/AAMDC"/>
</dbReference>
<protein>
    <recommendedName>
        <fullName evidence="4">NADH dehydrogenase [ubiquinone] 1 alpha subcomplex assembly factor 3</fullName>
    </recommendedName>
</protein>
<dbReference type="PANTHER" id="PTHR21192">
    <property type="entry name" value="NUCLEAR PROTEIN E3-3"/>
    <property type="match status" value="1"/>
</dbReference>
<dbReference type="SUPFAM" id="SSF64076">
    <property type="entry name" value="MTH938-like"/>
    <property type="match status" value="1"/>
</dbReference>
<sequence>MILGVLRGVMASLASLGLPLLRSSLPRWRLCGSALALYTRQPSRSHRLSPSDDELYQKTTVTRLERDSADIMFIESYSSQGFIINGDRVVGPCAVVPKAILQWNVGSYKDISMESLALFHMIVPKIEILVVGTGDRVERLHPSILKAMREKGVAVEVQDTGNACATFNVLTSERRVTAAALIPPTESKKSLVQVKESPH</sequence>
<dbReference type="GO" id="GO:0005743">
    <property type="term" value="C:mitochondrial inner membrane"/>
    <property type="evidence" value="ECO:0007669"/>
    <property type="project" value="UniProtKB-SubCell"/>
</dbReference>
<proteinExistence type="inferred from homology"/>
<comment type="similarity">
    <text evidence="9">Belongs to the NDUFAF3 family.</text>
</comment>
<keyword evidence="10" id="KW-0732">Signal</keyword>
<dbReference type="FunFam" id="3.40.1230.10:FF:000002">
    <property type="entry name" value="NADH dehydrogenase [ubiquinone] 1 alpha subcomplex assembly factor 3"/>
    <property type="match status" value="1"/>
</dbReference>
<keyword evidence="12" id="KW-1185">Reference proteome</keyword>
<evidence type="ECO:0000256" key="7">
    <source>
        <dbReference type="ARBA" id="ARBA00023136"/>
    </source>
</evidence>
<dbReference type="Pfam" id="PF04430">
    <property type="entry name" value="DUF498"/>
    <property type="match status" value="1"/>
</dbReference>